<protein>
    <submittedName>
        <fullName evidence="10">Acyl-ACP thioesterase</fullName>
    </submittedName>
</protein>
<dbReference type="GO" id="GO:0000036">
    <property type="term" value="F:acyl carrier activity"/>
    <property type="evidence" value="ECO:0007669"/>
    <property type="project" value="TreeGrafter"/>
</dbReference>
<evidence type="ECO:0000256" key="4">
    <source>
        <dbReference type="ARBA" id="ARBA00022832"/>
    </source>
</evidence>
<evidence type="ECO:0000259" key="9">
    <source>
        <dbReference type="Pfam" id="PF20791"/>
    </source>
</evidence>
<keyword evidence="4" id="KW-0276">Fatty acid metabolism</keyword>
<name>F4GJR0_PARC1</name>
<dbReference type="RefSeq" id="WP_013740201.1">
    <property type="nucleotide sequence ID" value="NC_015436.1"/>
</dbReference>
<evidence type="ECO:0000256" key="7">
    <source>
        <dbReference type="ARBA" id="ARBA00023160"/>
    </source>
</evidence>
<dbReference type="AlphaFoldDB" id="F4GJR0"/>
<evidence type="ECO:0000256" key="6">
    <source>
        <dbReference type="ARBA" id="ARBA00023098"/>
    </source>
</evidence>
<evidence type="ECO:0000313" key="10">
    <source>
        <dbReference type="EMBL" id="AEC02807.1"/>
    </source>
</evidence>
<dbReference type="Proteomes" id="UP000007939">
    <property type="component" value="Chromosome"/>
</dbReference>
<dbReference type="InterPro" id="IPR029069">
    <property type="entry name" value="HotDog_dom_sf"/>
</dbReference>
<sequence length="285" mass="33385">MAVVLNKDNVLRMKFMTGMHNTDPFFVAREEYLFQMMQEATNIHAHLRQSDLPALQREGHTWVIARAQMKIDAYNLWTQDVHVNTWAQEPELFYFPRVTTASASCGKPLFTAVCWWVVLDLATSRPIQPSDMIARFGLPPHDETHPRFPARYKRFRANTTPEIIPLHTCTPVPRYEDTDSNNHINNVSYVQWMLDSLHREFRDTYKAVDMDVFWLQQVYLGDRLTMCSGPAREAAQNPDVPHYYHYLTRTEADGNKSLVWAAESQWNRRTNLIHETDSKRLGWNE</sequence>
<dbReference type="Gene3D" id="3.10.129.10">
    <property type="entry name" value="Hotdog Thioesterase"/>
    <property type="match status" value="1"/>
</dbReference>
<feature type="domain" description="Acyl-ACP thioesterase N-terminal hotdog" evidence="8">
    <location>
        <begin position="31"/>
        <end position="128"/>
    </location>
</feature>
<evidence type="ECO:0000313" key="11">
    <source>
        <dbReference type="Proteomes" id="UP000007939"/>
    </source>
</evidence>
<dbReference type="Pfam" id="PF01643">
    <property type="entry name" value="Acyl-ACP_TE"/>
    <property type="match status" value="1"/>
</dbReference>
<organism evidence="10 11">
    <name type="scientific">Parasphaerochaeta coccoides (strain ATCC BAA-1237 / DSM 17374 / SPN1)</name>
    <name type="common">Sphaerochaeta coccoides</name>
    <dbReference type="NCBI Taxonomy" id="760011"/>
    <lineage>
        <taxon>Bacteria</taxon>
        <taxon>Pseudomonadati</taxon>
        <taxon>Spirochaetota</taxon>
        <taxon>Spirochaetia</taxon>
        <taxon>Spirochaetales</taxon>
        <taxon>Sphaerochaetaceae</taxon>
        <taxon>Parasphaerochaeta</taxon>
    </lineage>
</organism>
<evidence type="ECO:0000259" key="8">
    <source>
        <dbReference type="Pfam" id="PF01643"/>
    </source>
</evidence>
<gene>
    <name evidence="10" type="ordered locus">Spico_1606</name>
</gene>
<comment type="similarity">
    <text evidence="1">Belongs to the acyl-ACP thioesterase family.</text>
</comment>
<feature type="domain" description="Acyl-ACP thioesterase-like C-terminal" evidence="9">
    <location>
        <begin position="173"/>
        <end position="234"/>
    </location>
</feature>
<keyword evidence="5" id="KW-0809">Transit peptide</keyword>
<dbReference type="OrthoDB" id="9801517at2"/>
<dbReference type="InterPro" id="IPR045023">
    <property type="entry name" value="FATA/B"/>
</dbReference>
<keyword evidence="2" id="KW-0444">Lipid biosynthesis</keyword>
<dbReference type="InterPro" id="IPR002864">
    <property type="entry name" value="Acyl-ACP_thioesterase_NHD"/>
</dbReference>
<keyword evidence="11" id="KW-1185">Reference proteome</keyword>
<reference evidence="10 11" key="2">
    <citation type="journal article" date="2012" name="Stand. Genomic Sci.">
        <title>Complete genome sequence of the termite hindgut bacterium Spirochaeta coccoides type strain (SPN1(T)), reclassification in the genus Sphaerochaeta as Sphaerochaeta coccoides comb. nov. and emendations of the family Spirochaetaceae and the genus Sphaerochaeta.</title>
        <authorList>
            <person name="Abt B."/>
            <person name="Han C."/>
            <person name="Scheuner C."/>
            <person name="Lu M."/>
            <person name="Lapidus A."/>
            <person name="Nolan M."/>
            <person name="Lucas S."/>
            <person name="Hammon N."/>
            <person name="Deshpande S."/>
            <person name="Cheng J.F."/>
            <person name="Tapia R."/>
            <person name="Goodwin L.A."/>
            <person name="Pitluck S."/>
            <person name="Liolios K."/>
            <person name="Pagani I."/>
            <person name="Ivanova N."/>
            <person name="Mavromatis K."/>
            <person name="Mikhailova N."/>
            <person name="Huntemann M."/>
            <person name="Pati A."/>
            <person name="Chen A."/>
            <person name="Palaniappan K."/>
            <person name="Land M."/>
            <person name="Hauser L."/>
            <person name="Brambilla E.M."/>
            <person name="Rohde M."/>
            <person name="Spring S."/>
            <person name="Gronow S."/>
            <person name="Goker M."/>
            <person name="Woyke T."/>
            <person name="Bristow J."/>
            <person name="Eisen J.A."/>
            <person name="Markowitz V."/>
            <person name="Hugenholtz P."/>
            <person name="Kyrpides N.C."/>
            <person name="Klenk H.P."/>
            <person name="Detter J.C."/>
        </authorList>
    </citation>
    <scope>NUCLEOTIDE SEQUENCE [LARGE SCALE GENOMIC DNA]</scope>
    <source>
        <strain evidence="11">ATCC BAA-1237 / DSM 17374 / SPN1</strain>
    </source>
</reference>
<dbReference type="PANTHER" id="PTHR31727">
    <property type="entry name" value="OLEOYL-ACYL CARRIER PROTEIN THIOESTERASE 1, CHLOROPLASTIC"/>
    <property type="match status" value="1"/>
</dbReference>
<dbReference type="HOGENOM" id="CLU_045466_2_0_12"/>
<dbReference type="Pfam" id="PF20791">
    <property type="entry name" value="Acyl-ACP_TE_C"/>
    <property type="match status" value="1"/>
</dbReference>
<accession>F4GJR0</accession>
<keyword evidence="7" id="KW-0275">Fatty acid biosynthesis</keyword>
<dbReference type="EMBL" id="CP002659">
    <property type="protein sequence ID" value="AEC02807.1"/>
    <property type="molecule type" value="Genomic_DNA"/>
</dbReference>
<evidence type="ECO:0000256" key="3">
    <source>
        <dbReference type="ARBA" id="ARBA00022801"/>
    </source>
</evidence>
<dbReference type="STRING" id="760011.Spico_1606"/>
<dbReference type="InterPro" id="IPR049427">
    <property type="entry name" value="Acyl-ACP_TE_C"/>
</dbReference>
<keyword evidence="6" id="KW-0443">Lipid metabolism</keyword>
<dbReference type="eggNOG" id="COG3884">
    <property type="taxonomic scope" value="Bacteria"/>
</dbReference>
<dbReference type="SUPFAM" id="SSF54637">
    <property type="entry name" value="Thioesterase/thiol ester dehydrase-isomerase"/>
    <property type="match status" value="2"/>
</dbReference>
<dbReference type="GO" id="GO:0016297">
    <property type="term" value="F:fatty acyl-[ACP] hydrolase activity"/>
    <property type="evidence" value="ECO:0007669"/>
    <property type="project" value="InterPro"/>
</dbReference>
<evidence type="ECO:0000256" key="2">
    <source>
        <dbReference type="ARBA" id="ARBA00022516"/>
    </source>
</evidence>
<keyword evidence="3" id="KW-0378">Hydrolase</keyword>
<dbReference type="PANTHER" id="PTHR31727:SF6">
    <property type="entry name" value="OLEOYL-ACYL CARRIER PROTEIN THIOESTERASE 1, CHLOROPLASTIC"/>
    <property type="match status" value="1"/>
</dbReference>
<dbReference type="KEGG" id="scc:Spico_1606"/>
<evidence type="ECO:0000256" key="1">
    <source>
        <dbReference type="ARBA" id="ARBA00006500"/>
    </source>
</evidence>
<proteinExistence type="inferred from homology"/>
<reference evidence="11" key="1">
    <citation type="submission" date="2011-04" db="EMBL/GenBank/DDBJ databases">
        <title>The complete genome of Spirochaeta coccoides DSM 17374.</title>
        <authorList>
            <person name="Lucas S."/>
            <person name="Copeland A."/>
            <person name="Lapidus A."/>
            <person name="Bruce D."/>
            <person name="Goodwin L."/>
            <person name="Pitluck S."/>
            <person name="Peters L."/>
            <person name="Kyrpides N."/>
            <person name="Mavromatis K."/>
            <person name="Pagani I."/>
            <person name="Ivanova N."/>
            <person name="Ovchinnikova G."/>
            <person name="Lu M."/>
            <person name="Detter J.C."/>
            <person name="Tapia R."/>
            <person name="Han C."/>
            <person name="Land M."/>
            <person name="Hauser L."/>
            <person name="Markowitz V."/>
            <person name="Cheng J.-F."/>
            <person name="Hugenholtz P."/>
            <person name="Woyke T."/>
            <person name="Wu D."/>
            <person name="Spring S."/>
            <person name="Schroeder M."/>
            <person name="Brambilla E."/>
            <person name="Klenk H.-P."/>
            <person name="Eisen J.A."/>
        </authorList>
    </citation>
    <scope>NUCLEOTIDE SEQUENCE [LARGE SCALE GENOMIC DNA]</scope>
    <source>
        <strain evidence="11">ATCC BAA-1237 / DSM 17374 / SPN1</strain>
    </source>
</reference>
<evidence type="ECO:0000256" key="5">
    <source>
        <dbReference type="ARBA" id="ARBA00022946"/>
    </source>
</evidence>